<feature type="chain" id="PRO_5014717557" description="Cell surface protein" evidence="2">
    <location>
        <begin position="32"/>
        <end position="827"/>
    </location>
</feature>
<dbReference type="Proteomes" id="UP000235649">
    <property type="component" value="Unassembled WGS sequence"/>
</dbReference>
<dbReference type="NCBIfam" id="TIGR01451">
    <property type="entry name" value="B_ant_repeat"/>
    <property type="match status" value="1"/>
</dbReference>
<dbReference type="SUPFAM" id="SSF49401">
    <property type="entry name" value="Bacterial adhesins"/>
    <property type="match status" value="1"/>
</dbReference>
<dbReference type="Gene3D" id="2.60.40.740">
    <property type="match status" value="1"/>
</dbReference>
<evidence type="ECO:0000256" key="2">
    <source>
        <dbReference type="SAM" id="SignalP"/>
    </source>
</evidence>
<evidence type="ECO:0000313" key="3">
    <source>
        <dbReference type="EMBL" id="PMD72131.1"/>
    </source>
</evidence>
<dbReference type="InterPro" id="IPR026466">
    <property type="entry name" value="Fim_isopep_form_D2_dom"/>
</dbReference>
<gene>
    <name evidence="3" type="ORF">CBP76_04030</name>
</gene>
<evidence type="ECO:0000313" key="4">
    <source>
        <dbReference type="Proteomes" id="UP000235649"/>
    </source>
</evidence>
<dbReference type="OrthoDB" id="2311396at2"/>
<dbReference type="EMBL" id="NIPR01000008">
    <property type="protein sequence ID" value="PMD72131.1"/>
    <property type="molecule type" value="Genomic_DNA"/>
</dbReference>
<evidence type="ECO:0000256" key="1">
    <source>
        <dbReference type="SAM" id="MobiDB-lite"/>
    </source>
</evidence>
<dbReference type="AlphaFoldDB" id="A0A2N7AVH9"/>
<reference evidence="3 4" key="1">
    <citation type="submission" date="2017-05" db="EMBL/GenBank/DDBJ databases">
        <title>Lactobacillus nurukis nov., sp. nov., isolated from nuruk.</title>
        <authorList>
            <person name="Kim S.-J."/>
        </authorList>
    </citation>
    <scope>NUCLEOTIDE SEQUENCE [LARGE SCALE GENOMIC DNA]</scope>
    <source>
        <strain evidence="3 4">SYF10-1a</strain>
    </source>
</reference>
<evidence type="ECO:0008006" key="5">
    <source>
        <dbReference type="Google" id="ProtNLM"/>
    </source>
</evidence>
<dbReference type="RefSeq" id="WP_102195659.1">
    <property type="nucleotide sequence ID" value="NZ_NIPR01000008.1"/>
</dbReference>
<comment type="caution">
    <text evidence="3">The sequence shown here is derived from an EMBL/GenBank/DDBJ whole genome shotgun (WGS) entry which is preliminary data.</text>
</comment>
<organism evidence="3 4">
    <name type="scientific">Companilactobacillus nuruki</name>
    <dbReference type="NCBI Taxonomy" id="1993540"/>
    <lineage>
        <taxon>Bacteria</taxon>
        <taxon>Bacillati</taxon>
        <taxon>Bacillota</taxon>
        <taxon>Bacilli</taxon>
        <taxon>Lactobacillales</taxon>
        <taxon>Lactobacillaceae</taxon>
        <taxon>Companilactobacillus</taxon>
    </lineage>
</organism>
<dbReference type="InterPro" id="IPR008966">
    <property type="entry name" value="Adhesion_dom_sf"/>
</dbReference>
<sequence length="827" mass="88574">MKFLKYNRTLLVFMAAIFFFFVVTPTHNVQADTVNGVDYSFDDGVNNWSKPTTSTSTSTFGFIPIGNGLELGYGFGLAQTANSTYPTNAGDSTITNSSVNSGSMNTSYSKMNVFLKNSSNLYIGSTFQGYATSTSDLTRASGVSMTSPDFLITPPNTFKTVQSDNSSILGGGNYQYGSHPSDVSGLHNKAYYTATVDGKSYFKIVGVLTRNNSTYGKYNLTIEILLRPSPTNSALVQREMYVRNTSSDPASFQTLFGEDTKLGPTNNSAGYSNDRVPIYDLGNKSGLYIKDSSYRLNITNETEDGFNNYVAIDRTTNSPNWAANYNTSTGAGDEVNSGTAPSTTPILSNPNDTTYSLKWNSVTLQQNQVAHFSSTIGEVQSPYALPTPSKTYTNETRNTGKNKVGDTLKFSLKMDNFGFNSSWAFNKLVDKLPTGLQYKPNSVSINGASYDSSKANFDSSTNTLTVNPGVSIADDKSSIVTFEATITNDASGKTLTNTGTFSGRDMNTSPIPSTDSDFNASVKIPVDSSNFGYSFIKQIKKDADTTYSTSIDESSPNIVDYKIEFSVINDSTHTNSLATGALLTDKLPDGLSLVDESVNYTADNSSYNISNGNSLDNINVGPVAAGKTVTLTFKAKINQSTAGQLINSATINGAKTSTGTSLGDITSTIATLNVQDSQAFLSVPNIDFGKVNMYGKEITLNNVSTDGGLRIAHPNSNPYSVMVSYDNTNTDTQMKSGSNTLSNSNINSDGSGLLFIRQRTNSANNPGTFTAILPSGTPLQTSSFTQTGSNVDLSDYVGVGDWKIKLGANTEAGSYQGTLTWSMQDSI</sequence>
<accession>A0A2N7AVH9</accession>
<dbReference type="NCBIfam" id="TIGR04226">
    <property type="entry name" value="RrgB_K2N_iso_D2"/>
    <property type="match status" value="1"/>
</dbReference>
<protein>
    <recommendedName>
        <fullName evidence="5">Cell surface protein</fullName>
    </recommendedName>
</protein>
<feature type="signal peptide" evidence="2">
    <location>
        <begin position="1"/>
        <end position="31"/>
    </location>
</feature>
<proteinExistence type="predicted"/>
<feature type="region of interest" description="Disordered" evidence="1">
    <location>
        <begin position="329"/>
        <end position="348"/>
    </location>
</feature>
<keyword evidence="4" id="KW-1185">Reference proteome</keyword>
<name>A0A2N7AVH9_9LACO</name>
<keyword evidence="2" id="KW-0732">Signal</keyword>
<dbReference type="InterPro" id="IPR047589">
    <property type="entry name" value="DUF11_rpt"/>
</dbReference>